<reference evidence="3" key="2">
    <citation type="submission" date="2025-08" db="UniProtKB">
        <authorList>
            <consortium name="RefSeq"/>
        </authorList>
    </citation>
    <scope>IDENTIFICATION</scope>
    <source>
        <tissue evidence="3">Leaf</tissue>
    </source>
</reference>
<evidence type="ECO:0000313" key="3">
    <source>
        <dbReference type="RefSeq" id="XP_021859170.1"/>
    </source>
</evidence>
<organism evidence="2 3">
    <name type="scientific">Spinacia oleracea</name>
    <name type="common">Spinach</name>
    <dbReference type="NCBI Taxonomy" id="3562"/>
    <lineage>
        <taxon>Eukaryota</taxon>
        <taxon>Viridiplantae</taxon>
        <taxon>Streptophyta</taxon>
        <taxon>Embryophyta</taxon>
        <taxon>Tracheophyta</taxon>
        <taxon>Spermatophyta</taxon>
        <taxon>Magnoliopsida</taxon>
        <taxon>eudicotyledons</taxon>
        <taxon>Gunneridae</taxon>
        <taxon>Pentapetalae</taxon>
        <taxon>Caryophyllales</taxon>
        <taxon>Chenopodiaceae</taxon>
        <taxon>Chenopodioideae</taxon>
        <taxon>Anserineae</taxon>
        <taxon>Spinacia</taxon>
    </lineage>
</organism>
<dbReference type="Proteomes" id="UP000813463">
    <property type="component" value="Chromosome 4"/>
</dbReference>
<evidence type="ECO:0000313" key="2">
    <source>
        <dbReference type="Proteomes" id="UP000813463"/>
    </source>
</evidence>
<accession>A0A9R0K6E1</accession>
<dbReference type="PANTHER" id="PTHR37727:SF1">
    <property type="entry name" value="ECOTROPIC VIRAL INTEGRATION SITE PROTEIN"/>
    <property type="match status" value="1"/>
</dbReference>
<feature type="region of interest" description="Disordered" evidence="1">
    <location>
        <begin position="106"/>
        <end position="129"/>
    </location>
</feature>
<proteinExistence type="predicted"/>
<dbReference type="PANTHER" id="PTHR37727">
    <property type="entry name" value="ECOTROPIC VIRAL INTEGRATION SITE PROTEIN"/>
    <property type="match status" value="1"/>
</dbReference>
<protein>
    <submittedName>
        <fullName evidence="3">Uncharacterized protein</fullName>
    </submittedName>
</protein>
<dbReference type="KEGG" id="soe:110798301"/>
<dbReference type="GeneID" id="110798301"/>
<gene>
    <name evidence="3" type="primary">LOC110798301</name>
</gene>
<keyword evidence="2" id="KW-1185">Reference proteome</keyword>
<reference evidence="2" key="1">
    <citation type="journal article" date="2021" name="Nat. Commun.">
        <title>Genomic analyses provide insights into spinach domestication and the genetic basis of agronomic traits.</title>
        <authorList>
            <person name="Cai X."/>
            <person name="Sun X."/>
            <person name="Xu C."/>
            <person name="Sun H."/>
            <person name="Wang X."/>
            <person name="Ge C."/>
            <person name="Zhang Z."/>
            <person name="Wang Q."/>
            <person name="Fei Z."/>
            <person name="Jiao C."/>
            <person name="Wang Q."/>
        </authorList>
    </citation>
    <scope>NUCLEOTIDE SEQUENCE [LARGE SCALE GENOMIC DNA]</scope>
    <source>
        <strain evidence="2">cv. Varoflay</strain>
    </source>
</reference>
<name>A0A9R0K6E1_SPIOL</name>
<dbReference type="OrthoDB" id="2020323at2759"/>
<sequence>MSQQLFELLSTLLNEVETLSNQEEVDLRAKIEALKSEVTKVPSQSLQHTVDTELELASRMDKLTSKLDEVDEMISSAITTDPRVKSILSSTADVWMPVITASSDERRKFSSLVNDGEPEAEENKSRKVA</sequence>
<dbReference type="AlphaFoldDB" id="A0A9R0K6E1"/>
<evidence type="ECO:0000256" key="1">
    <source>
        <dbReference type="SAM" id="MobiDB-lite"/>
    </source>
</evidence>
<dbReference type="RefSeq" id="XP_021859170.1">
    <property type="nucleotide sequence ID" value="XM_022003478.2"/>
</dbReference>